<reference evidence="1" key="1">
    <citation type="submission" date="2022-05" db="EMBL/GenBank/DDBJ databases">
        <authorList>
            <person name="Oliphant S.A."/>
            <person name="Watson-Haigh N.S."/>
            <person name="Sumby K.M."/>
            <person name="Gardner J.M."/>
            <person name="Jiranek V."/>
        </authorList>
    </citation>
    <scope>NUCLEOTIDE SEQUENCE</scope>
    <source>
        <strain evidence="1">Ru20-1</strain>
    </source>
</reference>
<dbReference type="EMBL" id="CP097478">
    <property type="protein sequence ID" value="USS93470.1"/>
    <property type="molecule type" value="Genomic_DNA"/>
</dbReference>
<evidence type="ECO:0000313" key="1">
    <source>
        <dbReference type="EMBL" id="USS93470.1"/>
    </source>
</evidence>
<organism evidence="1 2">
    <name type="scientific">Fructilactobacillus ixorae</name>
    <dbReference type="NCBI Taxonomy" id="1750535"/>
    <lineage>
        <taxon>Bacteria</taxon>
        <taxon>Bacillati</taxon>
        <taxon>Bacillota</taxon>
        <taxon>Bacilli</taxon>
        <taxon>Lactobacillales</taxon>
        <taxon>Lactobacillaceae</taxon>
        <taxon>Fructilactobacillus</taxon>
    </lineage>
</organism>
<evidence type="ECO:0000313" key="2">
    <source>
        <dbReference type="Proteomes" id="UP001057532"/>
    </source>
</evidence>
<dbReference type="RefSeq" id="WP_252780314.1">
    <property type="nucleotide sequence ID" value="NZ_CP097478.1"/>
</dbReference>
<proteinExistence type="predicted"/>
<gene>
    <name evidence="1" type="ORF">M8332_00965</name>
</gene>
<keyword evidence="2" id="KW-1185">Reference proteome</keyword>
<dbReference type="Proteomes" id="UP001057532">
    <property type="component" value="Chromosome"/>
</dbReference>
<sequence length="146" mass="16715">MQLSKIEKNKLLDTCSVFINQAQQAKNSQEIEEIIANVTQALQDAGVEIDFANYGYVGFLQIRESVDKLTHNYFMVNDKNESQQEMEKLQNDLIHAIANFGLDYIKYCSKYDHCKMLFNTLNGAALDNQHLAALLTKVITEIKTEY</sequence>
<accession>A0ABY5C3V7</accession>
<name>A0ABY5C3V7_9LACO</name>
<protein>
    <submittedName>
        <fullName evidence="1">Uncharacterized protein</fullName>
    </submittedName>
</protein>